<gene>
    <name evidence="1" type="ORF">CARN6_2128</name>
</gene>
<sequence length="141" mass="15796">MFERLKGLYFVFADEGIGLASALSRIGFRGGDSRRKSEYKEKAVFACFAQHSVQIDDKLLLILLALCDKGERKEYERAIFFLNSGPRVRDFGLGGGEWLHLRWEYCGRLGRNCTQRSAKFFAGDTLSVVATEGLGMDWGAG</sequence>
<dbReference type="EMBL" id="CABQ01000244">
    <property type="protein sequence ID" value="CBI08644.1"/>
    <property type="molecule type" value="Genomic_DNA"/>
</dbReference>
<proteinExistence type="predicted"/>
<accession>E6QN23</accession>
<reference evidence="1" key="1">
    <citation type="submission" date="2009-10" db="EMBL/GenBank/DDBJ databases">
        <title>Diversity of trophic interactions inside an arsenic-rich microbial ecosystem.</title>
        <authorList>
            <person name="Bertin P.N."/>
            <person name="Heinrich-Salmeron A."/>
            <person name="Pelletier E."/>
            <person name="Goulhen-Chollet F."/>
            <person name="Arsene-Ploetze F."/>
            <person name="Gallien S."/>
            <person name="Calteau A."/>
            <person name="Vallenet D."/>
            <person name="Casiot C."/>
            <person name="Chane-Woon-Ming B."/>
            <person name="Giloteaux L."/>
            <person name="Barakat M."/>
            <person name="Bonnefoy V."/>
            <person name="Bruneel O."/>
            <person name="Chandler M."/>
            <person name="Cleiss J."/>
            <person name="Duran R."/>
            <person name="Elbaz-Poulichet F."/>
            <person name="Fonknechten N."/>
            <person name="Lauga B."/>
            <person name="Mornico D."/>
            <person name="Ortet P."/>
            <person name="Schaeffer C."/>
            <person name="Siguier P."/>
            <person name="Alexander Thil Smith A."/>
            <person name="Van Dorsselaer A."/>
            <person name="Weissenbach J."/>
            <person name="Medigue C."/>
            <person name="Le Paslier D."/>
        </authorList>
    </citation>
    <scope>NUCLEOTIDE SEQUENCE</scope>
</reference>
<name>E6QN23_9ZZZZ</name>
<protein>
    <submittedName>
        <fullName evidence="1">Uncharacterized protein</fullName>
    </submittedName>
</protein>
<evidence type="ECO:0000313" key="1">
    <source>
        <dbReference type="EMBL" id="CBI08644.1"/>
    </source>
</evidence>
<dbReference type="AlphaFoldDB" id="E6QN23"/>
<comment type="caution">
    <text evidence="1">The sequence shown here is derived from an EMBL/GenBank/DDBJ whole genome shotgun (WGS) entry which is preliminary data.</text>
</comment>
<organism evidence="1">
    <name type="scientific">mine drainage metagenome</name>
    <dbReference type="NCBI Taxonomy" id="410659"/>
    <lineage>
        <taxon>unclassified sequences</taxon>
        <taxon>metagenomes</taxon>
        <taxon>ecological metagenomes</taxon>
    </lineage>
</organism>